<evidence type="ECO:0000256" key="5">
    <source>
        <dbReference type="ARBA" id="ARBA00023102"/>
    </source>
</evidence>
<dbReference type="InterPro" id="IPR011060">
    <property type="entry name" value="RibuloseP-bd_barrel"/>
</dbReference>
<evidence type="ECO:0000256" key="7">
    <source>
        <dbReference type="ARBA" id="ARBA00047838"/>
    </source>
</evidence>
<reference evidence="12 13" key="1">
    <citation type="submission" date="2017-03" db="EMBL/GenBank/DDBJ databases">
        <title>WGS assembly of Porphyra umbilicalis.</title>
        <authorList>
            <person name="Brawley S.H."/>
            <person name="Blouin N.A."/>
            <person name="Ficko-Blean E."/>
            <person name="Wheeler G.L."/>
            <person name="Lohr M."/>
            <person name="Goodson H.V."/>
            <person name="Jenkins J.W."/>
            <person name="Blaby-Haas C.E."/>
            <person name="Helliwell K.E."/>
            <person name="Chan C."/>
            <person name="Marriage T."/>
            <person name="Bhattacharya D."/>
            <person name="Klein A.S."/>
            <person name="Badis Y."/>
            <person name="Brodie J."/>
            <person name="Cao Y."/>
            <person name="Collen J."/>
            <person name="Dittami S.M."/>
            <person name="Gachon C.M."/>
            <person name="Green B.R."/>
            <person name="Karpowicz S."/>
            <person name="Kim J.W."/>
            <person name="Kudahl U."/>
            <person name="Lin S."/>
            <person name="Michel G."/>
            <person name="Mittag M."/>
            <person name="Olson B.J."/>
            <person name="Pangilinan J."/>
            <person name="Peng Y."/>
            <person name="Qiu H."/>
            <person name="Shu S."/>
            <person name="Singer J.T."/>
            <person name="Smith A.G."/>
            <person name="Sprecher B.N."/>
            <person name="Wagner V."/>
            <person name="Wang W."/>
            <person name="Wang Z.-Y."/>
            <person name="Yan J."/>
            <person name="Yarish C."/>
            <person name="Zoeuner-Riek S."/>
            <person name="Zhuang Y."/>
            <person name="Zou Y."/>
            <person name="Lindquist E.A."/>
            <person name="Grimwood J."/>
            <person name="Barry K."/>
            <person name="Rokhsar D.S."/>
            <person name="Schmutz J."/>
            <person name="Stiller J.W."/>
            <person name="Grossman A.R."/>
            <person name="Prochnik S.E."/>
        </authorList>
    </citation>
    <scope>NUCLEOTIDE SEQUENCE [LARGE SCALE GENOMIC DNA]</scope>
    <source>
        <strain evidence="12">4086291</strain>
    </source>
</reference>
<evidence type="ECO:0000256" key="10">
    <source>
        <dbReference type="SAM" id="MobiDB-lite"/>
    </source>
</evidence>
<evidence type="ECO:0000256" key="4">
    <source>
        <dbReference type="ARBA" id="ARBA00022962"/>
    </source>
</evidence>
<dbReference type="CDD" id="cd01748">
    <property type="entry name" value="GATase1_IGP_Synthase"/>
    <property type="match status" value="1"/>
</dbReference>
<dbReference type="GO" id="GO:0004359">
    <property type="term" value="F:glutaminase activity"/>
    <property type="evidence" value="ECO:0007669"/>
    <property type="project" value="UniProtKB-EC"/>
</dbReference>
<evidence type="ECO:0000259" key="11">
    <source>
        <dbReference type="Pfam" id="PF00117"/>
    </source>
</evidence>
<keyword evidence="13" id="KW-1185">Reference proteome</keyword>
<evidence type="ECO:0000256" key="6">
    <source>
        <dbReference type="ARBA" id="ARBA00023239"/>
    </source>
</evidence>
<keyword evidence="5 9" id="KW-0368">Histidine biosynthesis</keyword>
<dbReference type="Pfam" id="PF00977">
    <property type="entry name" value="His_biosynth"/>
    <property type="match status" value="1"/>
</dbReference>
<comment type="catalytic activity">
    <reaction evidence="8">
        <text>L-glutamine + H2O = L-glutamate + NH4(+)</text>
        <dbReference type="Rhea" id="RHEA:15889"/>
        <dbReference type="ChEBI" id="CHEBI:15377"/>
        <dbReference type="ChEBI" id="CHEBI:28938"/>
        <dbReference type="ChEBI" id="CHEBI:29985"/>
        <dbReference type="ChEBI" id="CHEBI:58359"/>
        <dbReference type="EC" id="3.5.1.2"/>
    </reaction>
</comment>
<dbReference type="Proteomes" id="UP000218209">
    <property type="component" value="Unassembled WGS sequence"/>
</dbReference>
<accession>A0A1X6NYY6</accession>
<evidence type="ECO:0000256" key="3">
    <source>
        <dbReference type="ARBA" id="ARBA00022801"/>
    </source>
</evidence>
<dbReference type="InterPro" id="IPR004651">
    <property type="entry name" value="HisF"/>
</dbReference>
<evidence type="ECO:0000313" key="13">
    <source>
        <dbReference type="Proteomes" id="UP000218209"/>
    </source>
</evidence>
<dbReference type="InterPro" id="IPR017926">
    <property type="entry name" value="GATASE"/>
</dbReference>
<evidence type="ECO:0000256" key="1">
    <source>
        <dbReference type="ARBA" id="ARBA00005091"/>
    </source>
</evidence>
<keyword evidence="4" id="KW-0315">Glutamine amidotransferase</keyword>
<dbReference type="Gene3D" id="3.20.20.70">
    <property type="entry name" value="Aldolase class I"/>
    <property type="match status" value="1"/>
</dbReference>
<dbReference type="Pfam" id="PF00117">
    <property type="entry name" value="GATase"/>
    <property type="match status" value="1"/>
</dbReference>
<dbReference type="OrthoDB" id="10254903at2759"/>
<dbReference type="PROSITE" id="PS51273">
    <property type="entry name" value="GATASE_TYPE_1"/>
    <property type="match status" value="1"/>
</dbReference>
<name>A0A1X6NYY6_PORUM</name>
<comment type="catalytic activity">
    <reaction evidence="7">
        <text>5-[(5-phospho-1-deoxy-D-ribulos-1-ylimino)methylamino]-1-(5-phospho-beta-D-ribosyl)imidazole-4-carboxamide + L-glutamine = D-erythro-1-(imidazol-4-yl)glycerol 3-phosphate + 5-amino-1-(5-phospho-beta-D-ribosyl)imidazole-4-carboxamide + L-glutamate + H(+)</text>
        <dbReference type="Rhea" id="RHEA:24793"/>
        <dbReference type="ChEBI" id="CHEBI:15378"/>
        <dbReference type="ChEBI" id="CHEBI:29985"/>
        <dbReference type="ChEBI" id="CHEBI:58278"/>
        <dbReference type="ChEBI" id="CHEBI:58359"/>
        <dbReference type="ChEBI" id="CHEBI:58475"/>
        <dbReference type="ChEBI" id="CHEBI:58525"/>
        <dbReference type="EC" id="4.3.2.10"/>
    </reaction>
</comment>
<comment type="pathway">
    <text evidence="1">Amino-acid biosynthesis; L-histidine biosynthesis; L-histidine from 5-phospho-alpha-D-ribose 1-diphosphate: step 5/9.</text>
</comment>
<evidence type="ECO:0000256" key="8">
    <source>
        <dbReference type="ARBA" id="ARBA00049534"/>
    </source>
</evidence>
<feature type="domain" description="Glutamine amidotransferase" evidence="11">
    <location>
        <begin position="91"/>
        <end position="306"/>
    </location>
</feature>
<dbReference type="GO" id="GO:0016829">
    <property type="term" value="F:lyase activity"/>
    <property type="evidence" value="ECO:0007669"/>
    <property type="project" value="UniProtKB-KW"/>
</dbReference>
<dbReference type="PANTHER" id="PTHR21235:SF2">
    <property type="entry name" value="IMIDAZOLE GLYCEROL PHOSPHATE SYNTHASE HISHF"/>
    <property type="match status" value="1"/>
</dbReference>
<dbReference type="NCBIfam" id="TIGR01855">
    <property type="entry name" value="IMP_synth_hisH"/>
    <property type="match status" value="1"/>
</dbReference>
<dbReference type="GO" id="GO:0000107">
    <property type="term" value="F:imidazoleglycerol-phosphate synthase activity"/>
    <property type="evidence" value="ECO:0007669"/>
    <property type="project" value="InterPro"/>
</dbReference>
<protein>
    <recommendedName>
        <fullName evidence="11">Glutamine amidotransferase domain-containing protein</fullName>
    </recommendedName>
</protein>
<dbReference type="AlphaFoldDB" id="A0A1X6NYY6"/>
<dbReference type="InterPro" id="IPR006062">
    <property type="entry name" value="His_biosynth"/>
</dbReference>
<dbReference type="Gene3D" id="3.40.50.880">
    <property type="match status" value="1"/>
</dbReference>
<dbReference type="SUPFAM" id="SSF51366">
    <property type="entry name" value="Ribulose-phoshate binding barrel"/>
    <property type="match status" value="1"/>
</dbReference>
<dbReference type="EMBL" id="KV918986">
    <property type="protein sequence ID" value="OSX73603.1"/>
    <property type="molecule type" value="Genomic_DNA"/>
</dbReference>
<dbReference type="PANTHER" id="PTHR21235">
    <property type="entry name" value="IMIDAZOLE GLYCEROL PHOSPHATE SYNTHASE SUBUNIT HISF/H IGP SYNTHASE SUBUNIT HISF/H"/>
    <property type="match status" value="1"/>
</dbReference>
<dbReference type="InterPro" id="IPR010139">
    <property type="entry name" value="Imidazole-glycPsynth_HisH"/>
</dbReference>
<evidence type="ECO:0000313" key="12">
    <source>
        <dbReference type="EMBL" id="OSX73603.1"/>
    </source>
</evidence>
<keyword evidence="6" id="KW-0456">Lyase</keyword>
<keyword evidence="3" id="KW-0378">Hydrolase</keyword>
<comment type="similarity">
    <text evidence="9">Belongs to the HisA/HisF family.</text>
</comment>
<feature type="region of interest" description="Disordered" evidence="10">
    <location>
        <begin position="39"/>
        <end position="82"/>
    </location>
</feature>
<sequence length="677" mass="68203">MPSLSGAFVPPTALASQAAAAWASGGARRVGARRAAAVPAAASRRHGHRFPPTPTPAAPSLPLSTSMATAAGGDGGAVPPPAPAPLGRVTLLDYGAGNVRSLENALTALGATVTWVQSPDDIASAERLIFPGVGSFGVAMDNLVARGYVPALKAYLGSGKPFLGICIGLQSLFEGSDESPDVAGLGVFPGRVRRFDFSAAAPDAAGGAGGSDGGGRGLSVPHMGWNTVALDRPSPLFAGGLAAQRFYFVHSFYVPLDAAGDGGALATTTHGHPFVAVLQRGSVMATQFHPEKSGAAGLALLRNFLTAADPAGAPPEAEAAAQRALAAAVRAGSGDGGGLAKRIVACLDVRENDEGDLVVTKGDQYDVREAPAANGDGGPGAVRNLGKPVELAARYYAAGADEVTFLNITSFRGAPLADAPLLAVLSATSTRVFVPLCIGGGIRDYTDDAGVAYSALDVAARYFRAGADKISLGSDAVYAAEAYYAAGRTGDGTSSIETISNVYGAQAVVVSIDPRRVWVASPDDTPHATLTPRDGAVGPAGETHCWYQCTVKGGREGRDLDVVQLAVAVTALGAGELLVNSMDADGQKSGYDLDLIAAVRAAVSVPVIASSGAGSPLHFGQVFDATDVEAALAAGIFHRGEVGIGEVKDWLATEGRVPVRAVGGVGGEGVPVGEVGV</sequence>
<dbReference type="GO" id="GO:0000105">
    <property type="term" value="P:L-histidine biosynthetic process"/>
    <property type="evidence" value="ECO:0007669"/>
    <property type="project" value="UniProtKB-UniPathway"/>
</dbReference>
<dbReference type="CDD" id="cd04731">
    <property type="entry name" value="HisF"/>
    <property type="match status" value="1"/>
</dbReference>
<gene>
    <name evidence="12" type="ORF">BU14_0334s0004</name>
</gene>
<keyword evidence="2 9" id="KW-0028">Amino-acid biosynthesis</keyword>
<dbReference type="InterPro" id="IPR013785">
    <property type="entry name" value="Aldolase_TIM"/>
</dbReference>
<organism evidence="12 13">
    <name type="scientific">Porphyra umbilicalis</name>
    <name type="common">Purple laver</name>
    <name type="synonym">Red alga</name>
    <dbReference type="NCBI Taxonomy" id="2786"/>
    <lineage>
        <taxon>Eukaryota</taxon>
        <taxon>Rhodophyta</taxon>
        <taxon>Bangiophyceae</taxon>
        <taxon>Bangiales</taxon>
        <taxon>Bangiaceae</taxon>
        <taxon>Porphyra</taxon>
    </lineage>
</organism>
<dbReference type="InterPro" id="IPR029062">
    <property type="entry name" value="Class_I_gatase-like"/>
</dbReference>
<dbReference type="UniPathway" id="UPA00031">
    <property type="reaction ID" value="UER00010"/>
</dbReference>
<evidence type="ECO:0000256" key="2">
    <source>
        <dbReference type="ARBA" id="ARBA00022605"/>
    </source>
</evidence>
<dbReference type="HAMAP" id="MF_00278">
    <property type="entry name" value="HisH"/>
    <property type="match status" value="1"/>
</dbReference>
<proteinExistence type="inferred from homology"/>
<dbReference type="SUPFAM" id="SSF52317">
    <property type="entry name" value="Class I glutamine amidotransferase-like"/>
    <property type="match status" value="1"/>
</dbReference>
<dbReference type="InterPro" id="IPR050064">
    <property type="entry name" value="IGPS_HisA/HisF"/>
</dbReference>
<evidence type="ECO:0000256" key="9">
    <source>
        <dbReference type="RuleBase" id="RU003657"/>
    </source>
</evidence>